<name>A0A9P5K110_9AGAM</name>
<gene>
    <name evidence="8" type="ORF">DFH94DRAFT_114831</name>
</gene>
<proteinExistence type="predicted"/>
<keyword evidence="1" id="KW-0479">Metal-binding</keyword>
<dbReference type="EMBL" id="WHVB01000016">
    <property type="protein sequence ID" value="KAF8475173.1"/>
    <property type="molecule type" value="Genomic_DNA"/>
</dbReference>
<dbReference type="GO" id="GO:0008270">
    <property type="term" value="F:zinc ion binding"/>
    <property type="evidence" value="ECO:0007669"/>
    <property type="project" value="UniProtKB-KW"/>
</dbReference>
<evidence type="ECO:0000256" key="2">
    <source>
        <dbReference type="ARBA" id="ARBA00022771"/>
    </source>
</evidence>
<reference evidence="8" key="1">
    <citation type="submission" date="2019-10" db="EMBL/GenBank/DDBJ databases">
        <authorList>
            <consortium name="DOE Joint Genome Institute"/>
            <person name="Kuo A."/>
            <person name="Miyauchi S."/>
            <person name="Kiss E."/>
            <person name="Drula E."/>
            <person name="Kohler A."/>
            <person name="Sanchez-Garcia M."/>
            <person name="Andreopoulos B."/>
            <person name="Barry K.W."/>
            <person name="Bonito G."/>
            <person name="Buee M."/>
            <person name="Carver A."/>
            <person name="Chen C."/>
            <person name="Cichocki N."/>
            <person name="Clum A."/>
            <person name="Culley D."/>
            <person name="Crous P.W."/>
            <person name="Fauchery L."/>
            <person name="Girlanda M."/>
            <person name="Hayes R."/>
            <person name="Keri Z."/>
            <person name="LaButti K."/>
            <person name="Lipzen A."/>
            <person name="Lombard V."/>
            <person name="Magnuson J."/>
            <person name="Maillard F."/>
            <person name="Morin E."/>
            <person name="Murat C."/>
            <person name="Nolan M."/>
            <person name="Ohm R."/>
            <person name="Pangilinan J."/>
            <person name="Pereira M."/>
            <person name="Perotto S."/>
            <person name="Peter M."/>
            <person name="Riley R."/>
            <person name="Sitrit Y."/>
            <person name="Stielow B."/>
            <person name="Szollosi G."/>
            <person name="Zifcakova L."/>
            <person name="Stursova M."/>
            <person name="Spatafora J.W."/>
            <person name="Tedersoo L."/>
            <person name="Vaario L.-M."/>
            <person name="Yamada A."/>
            <person name="Yan M."/>
            <person name="Wang P."/>
            <person name="Xu J."/>
            <person name="Bruns T."/>
            <person name="Baldrian P."/>
            <person name="Vilgalys R."/>
            <person name="Henrissat B."/>
            <person name="Grigoriev I.V."/>
            <person name="Hibbett D."/>
            <person name="Nagy L.G."/>
            <person name="Martin F.M."/>
        </authorList>
    </citation>
    <scope>NUCLEOTIDE SEQUENCE</scope>
    <source>
        <strain evidence="8">Prilba</strain>
    </source>
</reference>
<evidence type="ECO:0000313" key="8">
    <source>
        <dbReference type="EMBL" id="KAF8475173.1"/>
    </source>
</evidence>
<keyword evidence="9" id="KW-1185">Reference proteome</keyword>
<feature type="compositionally biased region" description="Polar residues" evidence="6">
    <location>
        <begin position="360"/>
        <end position="375"/>
    </location>
</feature>
<dbReference type="SUPFAM" id="SSF57850">
    <property type="entry name" value="RING/U-box"/>
    <property type="match status" value="1"/>
</dbReference>
<evidence type="ECO:0000256" key="1">
    <source>
        <dbReference type="ARBA" id="ARBA00022723"/>
    </source>
</evidence>
<evidence type="ECO:0000313" key="9">
    <source>
        <dbReference type="Proteomes" id="UP000759537"/>
    </source>
</evidence>
<feature type="compositionally biased region" description="Polar residues" evidence="6">
    <location>
        <begin position="335"/>
        <end position="350"/>
    </location>
</feature>
<dbReference type="SMART" id="SM00184">
    <property type="entry name" value="RING"/>
    <property type="match status" value="1"/>
</dbReference>
<keyword evidence="2 4" id="KW-0863">Zinc-finger</keyword>
<dbReference type="PROSITE" id="PS50089">
    <property type="entry name" value="ZF_RING_2"/>
    <property type="match status" value="1"/>
</dbReference>
<reference evidence="8" key="2">
    <citation type="journal article" date="2020" name="Nat. Commun.">
        <title>Large-scale genome sequencing of mycorrhizal fungi provides insights into the early evolution of symbiotic traits.</title>
        <authorList>
            <person name="Miyauchi S."/>
            <person name="Kiss E."/>
            <person name="Kuo A."/>
            <person name="Drula E."/>
            <person name="Kohler A."/>
            <person name="Sanchez-Garcia M."/>
            <person name="Morin E."/>
            <person name="Andreopoulos B."/>
            <person name="Barry K.W."/>
            <person name="Bonito G."/>
            <person name="Buee M."/>
            <person name="Carver A."/>
            <person name="Chen C."/>
            <person name="Cichocki N."/>
            <person name="Clum A."/>
            <person name="Culley D."/>
            <person name="Crous P.W."/>
            <person name="Fauchery L."/>
            <person name="Girlanda M."/>
            <person name="Hayes R.D."/>
            <person name="Keri Z."/>
            <person name="LaButti K."/>
            <person name="Lipzen A."/>
            <person name="Lombard V."/>
            <person name="Magnuson J."/>
            <person name="Maillard F."/>
            <person name="Murat C."/>
            <person name="Nolan M."/>
            <person name="Ohm R.A."/>
            <person name="Pangilinan J."/>
            <person name="Pereira M.F."/>
            <person name="Perotto S."/>
            <person name="Peter M."/>
            <person name="Pfister S."/>
            <person name="Riley R."/>
            <person name="Sitrit Y."/>
            <person name="Stielow J.B."/>
            <person name="Szollosi G."/>
            <person name="Zifcakova L."/>
            <person name="Stursova M."/>
            <person name="Spatafora J.W."/>
            <person name="Tedersoo L."/>
            <person name="Vaario L.M."/>
            <person name="Yamada A."/>
            <person name="Yan M."/>
            <person name="Wang P."/>
            <person name="Xu J."/>
            <person name="Bruns T."/>
            <person name="Baldrian P."/>
            <person name="Vilgalys R."/>
            <person name="Dunand C."/>
            <person name="Henrissat B."/>
            <person name="Grigoriev I.V."/>
            <person name="Hibbett D."/>
            <person name="Nagy L.G."/>
            <person name="Martin F.M."/>
        </authorList>
    </citation>
    <scope>NUCLEOTIDE SEQUENCE</scope>
    <source>
        <strain evidence="8">Prilba</strain>
    </source>
</reference>
<dbReference type="InterPro" id="IPR017907">
    <property type="entry name" value="Znf_RING_CS"/>
</dbReference>
<dbReference type="Gene3D" id="3.30.40.10">
    <property type="entry name" value="Zinc/RING finger domain, C3HC4 (zinc finger)"/>
    <property type="match status" value="1"/>
</dbReference>
<dbReference type="AlphaFoldDB" id="A0A9P5K110"/>
<evidence type="ECO:0000256" key="5">
    <source>
        <dbReference type="SAM" id="Coils"/>
    </source>
</evidence>
<organism evidence="8 9">
    <name type="scientific">Russula ochroleuca</name>
    <dbReference type="NCBI Taxonomy" id="152965"/>
    <lineage>
        <taxon>Eukaryota</taxon>
        <taxon>Fungi</taxon>
        <taxon>Dikarya</taxon>
        <taxon>Basidiomycota</taxon>
        <taxon>Agaricomycotina</taxon>
        <taxon>Agaricomycetes</taxon>
        <taxon>Russulales</taxon>
        <taxon>Russulaceae</taxon>
        <taxon>Russula</taxon>
    </lineage>
</organism>
<dbReference type="InterPro" id="IPR001841">
    <property type="entry name" value="Znf_RING"/>
</dbReference>
<evidence type="ECO:0000256" key="3">
    <source>
        <dbReference type="ARBA" id="ARBA00022833"/>
    </source>
</evidence>
<feature type="coiled-coil region" evidence="5">
    <location>
        <begin position="145"/>
        <end position="217"/>
    </location>
</feature>
<accession>A0A9P5K110</accession>
<sequence>MCDLDCPICLNSFTFELIRSLPCGHTYCSSCVDKLIDDAPTCPECRYEFEFDEVRRLFIKPSASNNSSGSQAASRSDDQDGFIKQAKHIARRLQKLNATSSAQSVKTAADVIEHVAIIQCKEAQEIIWNAVREFWLRLVVDFEQMDQCRNEKSSLQRRIAVLEEFRGRCSGLQLEVEQQRSQAQVYADRLEDKSREIERLTEALRNVDDDVKQERERKDVLIARLRASEVKHRAQVKQLKVELKSRDEASSRRQLEEESLIIEPGEAYNEARSHRLDVYNEGPPNSKRRKLSPELSIPADGSDNLSSPGDLSDHWPKIVTSPPELQIQPRERTGPTHQSAQPDSGLVQPSPQRPKFGSDWNFSQQRPCRKSTGNSDLPYPLDAQGRPQGLLKLGSRVRMKAAG</sequence>
<dbReference type="Pfam" id="PF13639">
    <property type="entry name" value="zf-RING_2"/>
    <property type="match status" value="1"/>
</dbReference>
<keyword evidence="5" id="KW-0175">Coiled coil</keyword>
<dbReference type="InterPro" id="IPR013083">
    <property type="entry name" value="Znf_RING/FYVE/PHD"/>
</dbReference>
<protein>
    <recommendedName>
        <fullName evidence="7">RING-type domain-containing protein</fullName>
    </recommendedName>
</protein>
<dbReference type="PROSITE" id="PS00518">
    <property type="entry name" value="ZF_RING_1"/>
    <property type="match status" value="1"/>
</dbReference>
<evidence type="ECO:0000256" key="6">
    <source>
        <dbReference type="SAM" id="MobiDB-lite"/>
    </source>
</evidence>
<dbReference type="OrthoDB" id="6105938at2759"/>
<comment type="caution">
    <text evidence="8">The sequence shown here is derived from an EMBL/GenBank/DDBJ whole genome shotgun (WGS) entry which is preliminary data.</text>
</comment>
<keyword evidence="3" id="KW-0862">Zinc</keyword>
<feature type="region of interest" description="Disordered" evidence="6">
    <location>
        <begin position="273"/>
        <end position="403"/>
    </location>
</feature>
<evidence type="ECO:0000259" key="7">
    <source>
        <dbReference type="PROSITE" id="PS50089"/>
    </source>
</evidence>
<feature type="domain" description="RING-type" evidence="7">
    <location>
        <begin position="6"/>
        <end position="46"/>
    </location>
</feature>
<dbReference type="Proteomes" id="UP000759537">
    <property type="component" value="Unassembled WGS sequence"/>
</dbReference>
<evidence type="ECO:0000256" key="4">
    <source>
        <dbReference type="PROSITE-ProRule" id="PRU00175"/>
    </source>
</evidence>